<evidence type="ECO:0000256" key="1">
    <source>
        <dbReference type="ARBA" id="ARBA00004496"/>
    </source>
</evidence>
<dbReference type="EMBL" id="QMEY01000024">
    <property type="protein sequence ID" value="RBQ15347.1"/>
    <property type="molecule type" value="Genomic_DNA"/>
</dbReference>
<keyword evidence="7 13" id="KW-0808">Transferase</keyword>
<reference evidence="13 14" key="1">
    <citation type="submission" date="2018-06" db="EMBL/GenBank/DDBJ databases">
        <title>Sphaerisporangium craniellae sp. nov., isolated from a marine sponge in the South China Sea.</title>
        <authorList>
            <person name="Li L."/>
        </authorList>
    </citation>
    <scope>NUCLEOTIDE SEQUENCE [LARGE SCALE GENOMIC DNA]</scope>
    <source>
        <strain evidence="13 14">LHW63015</strain>
    </source>
</reference>
<dbReference type="EC" id="2.1.1.77" evidence="3"/>
<keyword evidence="14" id="KW-1185">Reference proteome</keyword>
<dbReference type="SUPFAM" id="SSF53335">
    <property type="entry name" value="S-adenosyl-L-methionine-dependent methyltransferases"/>
    <property type="match status" value="1"/>
</dbReference>
<dbReference type="GO" id="GO:0005737">
    <property type="term" value="C:cytoplasm"/>
    <property type="evidence" value="ECO:0007669"/>
    <property type="project" value="UniProtKB-SubCell"/>
</dbReference>
<dbReference type="Pfam" id="PF14028">
    <property type="entry name" value="Lant_dehydr_C"/>
    <property type="match status" value="1"/>
</dbReference>
<keyword evidence="8" id="KW-0949">S-adenosyl-L-methionine</keyword>
<protein>
    <recommendedName>
        <fullName evidence="4">Protein-L-isoaspartate O-methyltransferase</fullName>
        <ecNumber evidence="3">2.1.1.77</ecNumber>
    </recommendedName>
    <alternativeName>
        <fullName evidence="11">L-isoaspartyl protein carboxyl methyltransferase</fullName>
    </alternativeName>
    <alternativeName>
        <fullName evidence="9">Protein L-isoaspartyl methyltransferase</fullName>
    </alternativeName>
    <alternativeName>
        <fullName evidence="10">Protein-beta-aspartate methyltransferase</fullName>
    </alternativeName>
</protein>
<organism evidence="13 14">
    <name type="scientific">Spongiactinospora rosea</name>
    <dbReference type="NCBI Taxonomy" id="2248750"/>
    <lineage>
        <taxon>Bacteria</taxon>
        <taxon>Bacillati</taxon>
        <taxon>Actinomycetota</taxon>
        <taxon>Actinomycetes</taxon>
        <taxon>Streptosporangiales</taxon>
        <taxon>Streptosporangiaceae</taxon>
        <taxon>Spongiactinospora</taxon>
    </lineage>
</organism>
<evidence type="ECO:0000313" key="13">
    <source>
        <dbReference type="EMBL" id="RBQ15347.1"/>
    </source>
</evidence>
<keyword evidence="5" id="KW-0963">Cytoplasm</keyword>
<accession>A0A366LND9</accession>
<comment type="caution">
    <text evidence="13">The sequence shown here is derived from an EMBL/GenBank/DDBJ whole genome shotgun (WGS) entry which is preliminary data.</text>
</comment>
<comment type="subcellular location">
    <subcellularLocation>
        <location evidence="1">Cytoplasm</location>
    </subcellularLocation>
</comment>
<evidence type="ECO:0000259" key="12">
    <source>
        <dbReference type="Pfam" id="PF14028"/>
    </source>
</evidence>
<name>A0A366LND9_9ACTN</name>
<evidence type="ECO:0000256" key="4">
    <source>
        <dbReference type="ARBA" id="ARBA00013346"/>
    </source>
</evidence>
<gene>
    <name evidence="13" type="primary">fxlM</name>
    <name evidence="13" type="ORF">DP939_36520</name>
</gene>
<evidence type="ECO:0000256" key="5">
    <source>
        <dbReference type="ARBA" id="ARBA00022490"/>
    </source>
</evidence>
<evidence type="ECO:0000256" key="10">
    <source>
        <dbReference type="ARBA" id="ARBA00031323"/>
    </source>
</evidence>
<comment type="similarity">
    <text evidence="2">Belongs to the methyltransferase superfamily. L-isoaspartyl/D-aspartyl protein methyltransferase family.</text>
</comment>
<evidence type="ECO:0000256" key="2">
    <source>
        <dbReference type="ARBA" id="ARBA00005369"/>
    </source>
</evidence>
<dbReference type="AlphaFoldDB" id="A0A366LND9"/>
<evidence type="ECO:0000256" key="11">
    <source>
        <dbReference type="ARBA" id="ARBA00031350"/>
    </source>
</evidence>
<dbReference type="Proteomes" id="UP000253303">
    <property type="component" value="Unassembled WGS sequence"/>
</dbReference>
<dbReference type="PANTHER" id="PTHR11579:SF0">
    <property type="entry name" value="PROTEIN-L-ISOASPARTATE(D-ASPARTATE) O-METHYLTRANSFERASE"/>
    <property type="match status" value="1"/>
</dbReference>
<sequence>MTSQRLGQAVLAILAGESCEVAADRFQYPELDLRNAVELYRTAGEAALLRLAKRAAWLQVTLTSTCQDSTGPGLSHTALARLATELSKAEDDYVIDGFHFLYKEGGLRLRVRPNNEAAEHRLTTILNNLTADSQISGWTRGIYEPEEYAFGGPAAMEVAHTLFCADSRIALTTAGTVPAPHEPGRRELAVLLASVLLRAAGLDWYEQGAVWALVAEHRPVPPSPPPGQVADARCAMRRLMTTIPPAHRAGADWPARLAAFQTTGRRLAHLARAGQLQRGLRAVLAHHLIFSFNRAGLPAGQQAVLSYLAKEVIMNEPAIPTSEGDKSIAAQGDAEEQAVRLRAHLVAGLRERGVIHSPRIADAIAAVPRHKFVPGVPLMDAYADAAIYTKHDPSSGQAISAASQPTIVAMMLEQLDAQPGDNVLEAGAGTGYNAALIGHLVGPQGNVVTLDVDDDLIADARANLQAADIGNVTPLVRDGALGHPESAPYQRIIATVGAGDVPPAWLDQLAPDGLLLVPLRIRGGVSRSIGFVRDHSEGAEHWHAISHEMCTFMPLRGIADDTRRVIPLTDDGQVSLHTYRDQHVDSDALATVLRQPATEVYSGVIFRKGDPWEFTNLYLACALPGGIVRMPVDGPAVRSGLVRPQFPWGAMAAVDGDSVAYLTLRAGHDDEGPYWEGGLIGHGLRGGELAAQVAEHLRVWGHEYRDTTPTIRMARGPHRASLTGQFVIDKPHVRLAIDWN</sequence>
<dbReference type="NCBIfam" id="TIGR03891">
    <property type="entry name" value="thiopep_ocin"/>
    <property type="match status" value="1"/>
</dbReference>
<feature type="domain" description="Thiopeptide-type bacteriocin biosynthesis" evidence="12">
    <location>
        <begin position="72"/>
        <end position="311"/>
    </location>
</feature>
<proteinExistence type="inferred from homology"/>
<evidence type="ECO:0000256" key="3">
    <source>
        <dbReference type="ARBA" id="ARBA00011890"/>
    </source>
</evidence>
<dbReference type="CDD" id="cd02440">
    <property type="entry name" value="AdoMet_MTases"/>
    <property type="match status" value="1"/>
</dbReference>
<dbReference type="GO" id="GO:0032259">
    <property type="term" value="P:methylation"/>
    <property type="evidence" value="ECO:0007669"/>
    <property type="project" value="UniProtKB-KW"/>
</dbReference>
<dbReference type="OrthoDB" id="4035289at2"/>
<dbReference type="RefSeq" id="WP_113985396.1">
    <property type="nucleotide sequence ID" value="NZ_QMEY01000024.1"/>
</dbReference>
<evidence type="ECO:0000313" key="14">
    <source>
        <dbReference type="Proteomes" id="UP000253303"/>
    </source>
</evidence>
<dbReference type="GO" id="GO:0004719">
    <property type="term" value="F:protein-L-isoaspartate (D-aspartate) O-methyltransferase activity"/>
    <property type="evidence" value="ECO:0007669"/>
    <property type="project" value="UniProtKB-EC"/>
</dbReference>
<dbReference type="Gene3D" id="3.40.50.150">
    <property type="entry name" value="Vaccinia Virus protein VP39"/>
    <property type="match status" value="1"/>
</dbReference>
<evidence type="ECO:0000256" key="6">
    <source>
        <dbReference type="ARBA" id="ARBA00022603"/>
    </source>
</evidence>
<dbReference type="Pfam" id="PF01135">
    <property type="entry name" value="PCMT"/>
    <property type="match status" value="1"/>
</dbReference>
<dbReference type="InterPro" id="IPR027573">
    <property type="entry name" value="Methyltran_FxLD"/>
</dbReference>
<dbReference type="InterPro" id="IPR000682">
    <property type="entry name" value="PCMT"/>
</dbReference>
<evidence type="ECO:0000256" key="9">
    <source>
        <dbReference type="ARBA" id="ARBA00030757"/>
    </source>
</evidence>
<dbReference type="NCBIfam" id="TIGR04364">
    <property type="entry name" value="methyltran_FxLD"/>
    <property type="match status" value="1"/>
</dbReference>
<keyword evidence="6 13" id="KW-0489">Methyltransferase</keyword>
<dbReference type="InterPro" id="IPR023809">
    <property type="entry name" value="Thiopep_bacteriocin_synth_dom"/>
</dbReference>
<dbReference type="PANTHER" id="PTHR11579">
    <property type="entry name" value="PROTEIN-L-ISOASPARTATE O-METHYLTRANSFERASE"/>
    <property type="match status" value="1"/>
</dbReference>
<evidence type="ECO:0000256" key="7">
    <source>
        <dbReference type="ARBA" id="ARBA00022679"/>
    </source>
</evidence>
<dbReference type="InterPro" id="IPR029063">
    <property type="entry name" value="SAM-dependent_MTases_sf"/>
</dbReference>
<evidence type="ECO:0000256" key="8">
    <source>
        <dbReference type="ARBA" id="ARBA00022691"/>
    </source>
</evidence>